<accession>A0ACB7SAX5</accession>
<organism evidence="1 2">
    <name type="scientific">Hyalomma asiaticum</name>
    <name type="common">Tick</name>
    <dbReference type="NCBI Taxonomy" id="266040"/>
    <lineage>
        <taxon>Eukaryota</taxon>
        <taxon>Metazoa</taxon>
        <taxon>Ecdysozoa</taxon>
        <taxon>Arthropoda</taxon>
        <taxon>Chelicerata</taxon>
        <taxon>Arachnida</taxon>
        <taxon>Acari</taxon>
        <taxon>Parasitiformes</taxon>
        <taxon>Ixodida</taxon>
        <taxon>Ixodoidea</taxon>
        <taxon>Ixodidae</taxon>
        <taxon>Hyalomminae</taxon>
        <taxon>Hyalomma</taxon>
    </lineage>
</organism>
<reference evidence="1" key="1">
    <citation type="submission" date="2020-05" db="EMBL/GenBank/DDBJ databases">
        <title>Large-scale comparative analyses of tick genomes elucidate their genetic diversity and vector capacities.</title>
        <authorList>
            <person name="Jia N."/>
            <person name="Wang J."/>
            <person name="Shi W."/>
            <person name="Du L."/>
            <person name="Sun Y."/>
            <person name="Zhan W."/>
            <person name="Jiang J."/>
            <person name="Wang Q."/>
            <person name="Zhang B."/>
            <person name="Ji P."/>
            <person name="Sakyi L.B."/>
            <person name="Cui X."/>
            <person name="Yuan T."/>
            <person name="Jiang B."/>
            <person name="Yang W."/>
            <person name="Lam T.T.-Y."/>
            <person name="Chang Q."/>
            <person name="Ding S."/>
            <person name="Wang X."/>
            <person name="Zhu J."/>
            <person name="Ruan X."/>
            <person name="Zhao L."/>
            <person name="Wei J."/>
            <person name="Que T."/>
            <person name="Du C."/>
            <person name="Cheng J."/>
            <person name="Dai P."/>
            <person name="Han X."/>
            <person name="Huang E."/>
            <person name="Gao Y."/>
            <person name="Liu J."/>
            <person name="Shao H."/>
            <person name="Ye R."/>
            <person name="Li L."/>
            <person name="Wei W."/>
            <person name="Wang X."/>
            <person name="Wang C."/>
            <person name="Yang T."/>
            <person name="Huo Q."/>
            <person name="Li W."/>
            <person name="Guo W."/>
            <person name="Chen H."/>
            <person name="Zhou L."/>
            <person name="Ni X."/>
            <person name="Tian J."/>
            <person name="Zhou Y."/>
            <person name="Sheng Y."/>
            <person name="Liu T."/>
            <person name="Pan Y."/>
            <person name="Xia L."/>
            <person name="Li J."/>
            <person name="Zhao F."/>
            <person name="Cao W."/>
        </authorList>
    </citation>
    <scope>NUCLEOTIDE SEQUENCE</scope>
    <source>
        <strain evidence="1">Hyas-2018</strain>
    </source>
</reference>
<evidence type="ECO:0000313" key="1">
    <source>
        <dbReference type="EMBL" id="KAH6930934.1"/>
    </source>
</evidence>
<evidence type="ECO:0000313" key="2">
    <source>
        <dbReference type="Proteomes" id="UP000821845"/>
    </source>
</evidence>
<gene>
    <name evidence="1" type="ORF">HPB50_021036</name>
</gene>
<protein>
    <submittedName>
        <fullName evidence="1">Uncharacterized protein</fullName>
    </submittedName>
</protein>
<proteinExistence type="predicted"/>
<dbReference type="EMBL" id="CM023485">
    <property type="protein sequence ID" value="KAH6930934.1"/>
    <property type="molecule type" value="Genomic_DNA"/>
</dbReference>
<sequence>MKCGQLHSELKEWSSQKLRPPYSAHFECSRYKSPAMRWPEHTQDNERLFSLYRCARIAPTTSYVVKPEHASSTVRACGNCSEVVRHDSVKATRNDYQSHQLNFVDSLLRKDDRLREYAKSKIVSFAHSVSGYHYANCSQGILY</sequence>
<comment type="caution">
    <text evidence="1">The sequence shown here is derived from an EMBL/GenBank/DDBJ whole genome shotgun (WGS) entry which is preliminary data.</text>
</comment>
<dbReference type="Proteomes" id="UP000821845">
    <property type="component" value="Chromosome 5"/>
</dbReference>
<keyword evidence="2" id="KW-1185">Reference proteome</keyword>
<name>A0ACB7SAX5_HYAAI</name>